<dbReference type="RefSeq" id="WP_074520474.1">
    <property type="nucleotide sequence ID" value="NZ_FNHZ01000001.1"/>
</dbReference>
<protein>
    <submittedName>
        <fullName evidence="1">WbqC-like protein family protein</fullName>
    </submittedName>
</protein>
<accession>A0A1G9T0U7</accession>
<evidence type="ECO:0000313" key="2">
    <source>
        <dbReference type="Proteomes" id="UP000187651"/>
    </source>
</evidence>
<dbReference type="AlphaFoldDB" id="A0A1G9T0U7"/>
<name>A0A1G9T0U7_9FIRM</name>
<dbReference type="Pfam" id="PF08889">
    <property type="entry name" value="WbqC"/>
    <property type="match status" value="1"/>
</dbReference>
<evidence type="ECO:0000313" key="1">
    <source>
        <dbReference type="EMBL" id="SDM41344.1"/>
    </source>
</evidence>
<dbReference type="Proteomes" id="UP000187651">
    <property type="component" value="Unassembled WGS sequence"/>
</dbReference>
<proteinExistence type="predicted"/>
<keyword evidence="2" id="KW-1185">Reference proteome</keyword>
<dbReference type="OrthoDB" id="3611744at2"/>
<reference evidence="2" key="1">
    <citation type="submission" date="2016-10" db="EMBL/GenBank/DDBJ databases">
        <authorList>
            <person name="Varghese N."/>
            <person name="Submissions S."/>
        </authorList>
    </citation>
    <scope>NUCLEOTIDE SEQUENCE [LARGE SCALE GENOMIC DNA]</scope>
    <source>
        <strain evidence="2">M83</strain>
    </source>
</reference>
<sequence length="232" mass="27041">MKLGIMQPYFFPYIGYWQLINLVDKYVIYDDVNYIKGGWINRNKILINGEATFLNLYLSLASPNKKINEIQIDSGIRNQKNLKRIAMAYKKAPYYEETYPLLEELLTSKETNLAKLNGKIIKEISSYLSMNTEFVYSSEIEKNGHLKGQEKLLDICKRLGASDYYNAIGGKALYDQESFRSEGIRLHFLKTKEIRYKQFDSDFVPNLSIIDLLMFNGREGTKELLKCYTLEE</sequence>
<gene>
    <name evidence="1" type="ORF">SAMN05216544_0170</name>
</gene>
<dbReference type="EMBL" id="FNHZ01000001">
    <property type="protein sequence ID" value="SDM41344.1"/>
    <property type="molecule type" value="Genomic_DNA"/>
</dbReference>
<organism evidence="1 2">
    <name type="scientific">Lachnospira pectinoschiza</name>
    <dbReference type="NCBI Taxonomy" id="28052"/>
    <lineage>
        <taxon>Bacteria</taxon>
        <taxon>Bacillati</taxon>
        <taxon>Bacillota</taxon>
        <taxon>Clostridia</taxon>
        <taxon>Lachnospirales</taxon>
        <taxon>Lachnospiraceae</taxon>
        <taxon>Lachnospira</taxon>
    </lineage>
</organism>
<dbReference type="InterPro" id="IPR014985">
    <property type="entry name" value="WbqC"/>
</dbReference>